<reference evidence="3 4" key="1">
    <citation type="submission" date="2019-11" db="EMBL/GenBank/DDBJ databases">
        <title>Comparative genomics of hydrocarbon-degrading Desulfosarcina strains.</title>
        <authorList>
            <person name="Watanabe M."/>
            <person name="Kojima H."/>
            <person name="Fukui M."/>
        </authorList>
    </citation>
    <scope>NUCLEOTIDE SEQUENCE [LARGE SCALE GENOMIC DNA]</scope>
    <source>
        <strain evidence="3 4">28bB2T</strain>
    </source>
</reference>
<dbReference type="EMBL" id="AP021876">
    <property type="protein sequence ID" value="BBO79839.1"/>
    <property type="molecule type" value="Genomic_DNA"/>
</dbReference>
<dbReference type="Gene3D" id="3.30.70.1230">
    <property type="entry name" value="Nucleotide cyclase"/>
    <property type="match status" value="1"/>
</dbReference>
<evidence type="ECO:0000259" key="2">
    <source>
        <dbReference type="Pfam" id="PF00211"/>
    </source>
</evidence>
<accession>A0A5K7ZJF1</accession>
<feature type="region of interest" description="Disordered" evidence="1">
    <location>
        <begin position="1"/>
        <end position="20"/>
    </location>
</feature>
<organism evidence="3 4">
    <name type="scientific">Desulfosarcina ovata subsp. sediminis</name>
    <dbReference type="NCBI Taxonomy" id="885957"/>
    <lineage>
        <taxon>Bacteria</taxon>
        <taxon>Pseudomonadati</taxon>
        <taxon>Thermodesulfobacteriota</taxon>
        <taxon>Desulfobacteria</taxon>
        <taxon>Desulfobacterales</taxon>
        <taxon>Desulfosarcinaceae</taxon>
        <taxon>Desulfosarcina</taxon>
    </lineage>
</organism>
<dbReference type="GO" id="GO:0009190">
    <property type="term" value="P:cyclic nucleotide biosynthetic process"/>
    <property type="evidence" value="ECO:0007669"/>
    <property type="project" value="InterPro"/>
</dbReference>
<dbReference type="InterPro" id="IPR029787">
    <property type="entry name" value="Nucleotide_cyclase"/>
</dbReference>
<sequence>MSENQRPTAHPISSIDKAFKTDGDTTLPELYLRPDTIAAPAFFVDRDLSVRWIAPGGNDPFSYALAGQIETLATRNVFQLLMGPAVEHCVHEWQSFFSFVYSVLKRSTASATFESGTGSIAPDRLPAAPPENNRETTDVSFGVESSSMIFDGTTAVPLRIFGLAFETGTLFLIREGNSKLPLQTGKNTAERKGKERSTANWRLPVGVLCIQINDAHRLSDTMMPVAYFRLIHHIWDVTDELARSLGGKRVGCTGAQIHYVFTESAGRNPIFSAICCAMRMGTQMPAFQGKQNTGDGGSETIALQMGIATGTNDFPGIDAGCGNMPPIVPGGGIDQASLLSSIASKGEIWITKTAVTLLPQMLVDQIKIGFDHQGRFQPNFFARVSDLQPTSGEKPLKSSMGTLPITRIVELIPPKTDLSFLKEDSA</sequence>
<dbReference type="KEGG" id="dov:DSCO28_04050"/>
<name>A0A5K7ZJF1_9BACT</name>
<gene>
    <name evidence="3" type="ORF">DSCO28_04050</name>
</gene>
<evidence type="ECO:0000313" key="3">
    <source>
        <dbReference type="EMBL" id="BBO79839.1"/>
    </source>
</evidence>
<proteinExistence type="predicted"/>
<dbReference type="SUPFAM" id="SSF55073">
    <property type="entry name" value="Nucleotide cyclase"/>
    <property type="match status" value="1"/>
</dbReference>
<dbReference type="AlphaFoldDB" id="A0A5K7ZJF1"/>
<protein>
    <recommendedName>
        <fullName evidence="2">Guanylate cyclase domain-containing protein</fullName>
    </recommendedName>
</protein>
<dbReference type="InterPro" id="IPR001054">
    <property type="entry name" value="A/G_cyclase"/>
</dbReference>
<dbReference type="GO" id="GO:0004016">
    <property type="term" value="F:adenylate cyclase activity"/>
    <property type="evidence" value="ECO:0007669"/>
    <property type="project" value="UniProtKB-ARBA"/>
</dbReference>
<dbReference type="Pfam" id="PF00211">
    <property type="entry name" value="Guanylate_cyc"/>
    <property type="match status" value="1"/>
</dbReference>
<feature type="region of interest" description="Disordered" evidence="1">
    <location>
        <begin position="113"/>
        <end position="135"/>
    </location>
</feature>
<feature type="domain" description="Guanylate cyclase" evidence="2">
    <location>
        <begin position="205"/>
        <end position="360"/>
    </location>
</feature>
<evidence type="ECO:0000313" key="4">
    <source>
        <dbReference type="Proteomes" id="UP000425960"/>
    </source>
</evidence>
<dbReference type="GO" id="GO:0035556">
    <property type="term" value="P:intracellular signal transduction"/>
    <property type="evidence" value="ECO:0007669"/>
    <property type="project" value="InterPro"/>
</dbReference>
<evidence type="ECO:0000256" key="1">
    <source>
        <dbReference type="SAM" id="MobiDB-lite"/>
    </source>
</evidence>
<dbReference type="RefSeq" id="WP_155320944.1">
    <property type="nucleotide sequence ID" value="NZ_AP021876.1"/>
</dbReference>
<dbReference type="Proteomes" id="UP000425960">
    <property type="component" value="Chromosome"/>
</dbReference>